<keyword evidence="3 4" id="KW-0964">Secreted</keyword>
<dbReference type="Pfam" id="PF03018">
    <property type="entry name" value="Dirigent"/>
    <property type="match status" value="1"/>
</dbReference>
<keyword evidence="6" id="KW-1185">Reference proteome</keyword>
<dbReference type="OMA" id="QQKETRM"/>
<dbReference type="PANTHER" id="PTHR21495">
    <property type="entry name" value="NUCLEOPORIN-RELATED"/>
    <property type="match status" value="1"/>
</dbReference>
<evidence type="ECO:0000313" key="6">
    <source>
        <dbReference type="Proteomes" id="UP000036987"/>
    </source>
</evidence>
<feature type="chain" id="PRO_5008191199" description="Dirigent protein" evidence="4">
    <location>
        <begin position="20"/>
        <end position="193"/>
    </location>
</feature>
<dbReference type="STRING" id="29655.A0A0K9NQE4"/>
<dbReference type="InterPro" id="IPR004265">
    <property type="entry name" value="Dirigent"/>
</dbReference>
<feature type="signal peptide" evidence="4">
    <location>
        <begin position="1"/>
        <end position="19"/>
    </location>
</feature>
<keyword evidence="4" id="KW-0052">Apoplast</keyword>
<dbReference type="Gene3D" id="2.40.480.10">
    <property type="entry name" value="Allene oxide cyclase-like"/>
    <property type="match status" value="1"/>
</dbReference>
<sequence length="193" mass="21442">MAKLSAISILLIFFTISSTSLISSCYAQEKQLVIEEKTAPKLGKPIQTHLRFYLNENFTGPDPTTVKIAEAASINASTTLFSQTYTFDNVLTLDPDTPTDVIGRAQGFYSFSAKETLAVTILTTMIFDDKRFNGSSLIVSGRIDITAPEREIPVIGGSGVFRYATGYCKLVPYYINQKTFDNIILYNVYVTHY</sequence>
<protein>
    <recommendedName>
        <fullName evidence="4">Dirigent protein</fullName>
    </recommendedName>
</protein>
<dbReference type="GO" id="GO:0009699">
    <property type="term" value="P:phenylpropanoid biosynthetic process"/>
    <property type="evidence" value="ECO:0007669"/>
    <property type="project" value="UniProtKB-ARBA"/>
</dbReference>
<name>A0A0K9NQE4_ZOSMR</name>
<comment type="function">
    <text evidence="4">Dirigent proteins impart stereoselectivity on the phenoxy radical-coupling reaction, yielding optically active lignans from two molecules of coniferyl alcohol in the biosynthesis of lignans, flavonolignans, and alkaloids and thus plays a central role in plant secondary metabolism.</text>
</comment>
<evidence type="ECO:0000256" key="1">
    <source>
        <dbReference type="ARBA" id="ARBA00010746"/>
    </source>
</evidence>
<dbReference type="PROSITE" id="PS51257">
    <property type="entry name" value="PROKAR_LIPOPROTEIN"/>
    <property type="match status" value="1"/>
</dbReference>
<organism evidence="5 6">
    <name type="scientific">Zostera marina</name>
    <name type="common">Eelgrass</name>
    <dbReference type="NCBI Taxonomy" id="29655"/>
    <lineage>
        <taxon>Eukaryota</taxon>
        <taxon>Viridiplantae</taxon>
        <taxon>Streptophyta</taxon>
        <taxon>Embryophyta</taxon>
        <taxon>Tracheophyta</taxon>
        <taxon>Spermatophyta</taxon>
        <taxon>Magnoliopsida</taxon>
        <taxon>Liliopsida</taxon>
        <taxon>Zosteraceae</taxon>
        <taxon>Zostera</taxon>
    </lineage>
</organism>
<dbReference type="GO" id="GO:0048046">
    <property type="term" value="C:apoplast"/>
    <property type="evidence" value="ECO:0007669"/>
    <property type="project" value="UniProtKB-SubCell"/>
</dbReference>
<evidence type="ECO:0000313" key="5">
    <source>
        <dbReference type="EMBL" id="KMZ58302.1"/>
    </source>
</evidence>
<dbReference type="Proteomes" id="UP000036987">
    <property type="component" value="Unassembled WGS sequence"/>
</dbReference>
<evidence type="ECO:0000256" key="4">
    <source>
        <dbReference type="RuleBase" id="RU363099"/>
    </source>
</evidence>
<dbReference type="EMBL" id="LFYR01001962">
    <property type="protein sequence ID" value="KMZ58302.1"/>
    <property type="molecule type" value="Genomic_DNA"/>
</dbReference>
<dbReference type="AlphaFoldDB" id="A0A0K9NQE4"/>
<comment type="subunit">
    <text evidence="2 4">Homodimer.</text>
</comment>
<comment type="caution">
    <text evidence="5">The sequence shown here is derived from an EMBL/GenBank/DDBJ whole genome shotgun (WGS) entry which is preliminary data.</text>
</comment>
<comment type="similarity">
    <text evidence="1 4">Belongs to the plant dirigent protein family.</text>
</comment>
<keyword evidence="4" id="KW-0732">Signal</keyword>
<dbReference type="InterPro" id="IPR044859">
    <property type="entry name" value="Allene_oxi_cyc_Dirigent"/>
</dbReference>
<proteinExistence type="inferred from homology"/>
<gene>
    <name evidence="5" type="ORF">ZOSMA_78G00730</name>
</gene>
<reference evidence="6" key="1">
    <citation type="journal article" date="2016" name="Nature">
        <title>The genome of the seagrass Zostera marina reveals angiosperm adaptation to the sea.</title>
        <authorList>
            <person name="Olsen J.L."/>
            <person name="Rouze P."/>
            <person name="Verhelst B."/>
            <person name="Lin Y.-C."/>
            <person name="Bayer T."/>
            <person name="Collen J."/>
            <person name="Dattolo E."/>
            <person name="De Paoli E."/>
            <person name="Dittami S."/>
            <person name="Maumus F."/>
            <person name="Michel G."/>
            <person name="Kersting A."/>
            <person name="Lauritano C."/>
            <person name="Lohaus R."/>
            <person name="Toepel M."/>
            <person name="Tonon T."/>
            <person name="Vanneste K."/>
            <person name="Amirebrahimi M."/>
            <person name="Brakel J."/>
            <person name="Bostroem C."/>
            <person name="Chovatia M."/>
            <person name="Grimwood J."/>
            <person name="Jenkins J.W."/>
            <person name="Jueterbock A."/>
            <person name="Mraz A."/>
            <person name="Stam W.T."/>
            <person name="Tice H."/>
            <person name="Bornberg-Bauer E."/>
            <person name="Green P.J."/>
            <person name="Pearson G.A."/>
            <person name="Procaccini G."/>
            <person name="Duarte C.M."/>
            <person name="Schmutz J."/>
            <person name="Reusch T.B.H."/>
            <person name="Van de Peer Y."/>
        </authorList>
    </citation>
    <scope>NUCLEOTIDE SEQUENCE [LARGE SCALE GENOMIC DNA]</scope>
    <source>
        <strain evidence="6">cv. Finnish</strain>
    </source>
</reference>
<dbReference type="OrthoDB" id="1864232at2759"/>
<evidence type="ECO:0000256" key="3">
    <source>
        <dbReference type="ARBA" id="ARBA00022525"/>
    </source>
</evidence>
<comment type="subcellular location">
    <subcellularLocation>
        <location evidence="4">Secreted</location>
        <location evidence="4">Extracellular space</location>
        <location evidence="4">Apoplast</location>
    </subcellularLocation>
</comment>
<accession>A0A0K9NQE4</accession>
<evidence type="ECO:0000256" key="2">
    <source>
        <dbReference type="ARBA" id="ARBA00011738"/>
    </source>
</evidence>